<dbReference type="InterPro" id="IPR037914">
    <property type="entry name" value="SpoVT-AbrB_sf"/>
</dbReference>
<dbReference type="Pfam" id="PF04014">
    <property type="entry name" value="MazE_antitoxin"/>
    <property type="match status" value="1"/>
</dbReference>
<gene>
    <name evidence="2" type="ORF">BK007_11430</name>
</gene>
<protein>
    <submittedName>
        <fullName evidence="2">AbrB family transcriptional regulator</fullName>
    </submittedName>
</protein>
<dbReference type="GeneID" id="35122225"/>
<proteinExistence type="predicted"/>
<feature type="domain" description="SpoVT-AbrB" evidence="1">
    <location>
        <begin position="4"/>
        <end position="50"/>
    </location>
</feature>
<dbReference type="RefSeq" id="WP_100906542.1">
    <property type="nucleotide sequence ID" value="NZ_CP017766.1"/>
</dbReference>
<evidence type="ECO:0000313" key="2">
    <source>
        <dbReference type="EMBL" id="AUB56561.1"/>
    </source>
</evidence>
<dbReference type="SUPFAM" id="SSF89447">
    <property type="entry name" value="AbrB/MazE/MraZ-like"/>
    <property type="match status" value="1"/>
</dbReference>
<dbReference type="SMART" id="SM00966">
    <property type="entry name" value="SpoVT_AbrB"/>
    <property type="match status" value="1"/>
</dbReference>
<evidence type="ECO:0000313" key="3">
    <source>
        <dbReference type="Proteomes" id="UP000232806"/>
    </source>
</evidence>
<dbReference type="Gene3D" id="2.10.260.10">
    <property type="match status" value="1"/>
</dbReference>
<dbReference type="EMBL" id="CP017766">
    <property type="protein sequence ID" value="AUB56561.1"/>
    <property type="molecule type" value="Genomic_DNA"/>
</dbReference>
<evidence type="ECO:0000259" key="1">
    <source>
        <dbReference type="SMART" id="SM00966"/>
    </source>
</evidence>
<dbReference type="OrthoDB" id="67352at2157"/>
<dbReference type="GO" id="GO:0003677">
    <property type="term" value="F:DNA binding"/>
    <property type="evidence" value="ECO:0007669"/>
    <property type="project" value="InterPro"/>
</dbReference>
<dbReference type="AlphaFoldDB" id="A0A2H4VEQ4"/>
<name>A0A2H4VEQ4_9EURY</name>
<reference evidence="2 3" key="1">
    <citation type="submission" date="2016-10" db="EMBL/GenBank/DDBJ databases">
        <title>Comparative genomics between deep and shallow subseafloor isolates.</title>
        <authorList>
            <person name="Ishii S."/>
            <person name="Miller J.R."/>
            <person name="Sutton G."/>
            <person name="Suzuki S."/>
            <person name="Methe B."/>
            <person name="Inagaki F."/>
            <person name="Imachi H."/>
        </authorList>
    </citation>
    <scope>NUCLEOTIDE SEQUENCE [LARGE SCALE GENOMIC DNA]</scope>
    <source>
        <strain evidence="2 3">MO-MB1</strain>
    </source>
</reference>
<accession>A0A2H4VEQ4</accession>
<dbReference type="NCBIfam" id="TIGR01439">
    <property type="entry name" value="lp_hng_hel_AbrB"/>
    <property type="match status" value="1"/>
</dbReference>
<organism evidence="2 3">
    <name type="scientific">Methanobacterium subterraneum</name>
    <dbReference type="NCBI Taxonomy" id="59277"/>
    <lineage>
        <taxon>Archaea</taxon>
        <taxon>Methanobacteriati</taxon>
        <taxon>Methanobacteriota</taxon>
        <taxon>Methanomada group</taxon>
        <taxon>Methanobacteria</taxon>
        <taxon>Methanobacteriales</taxon>
        <taxon>Methanobacteriaceae</taxon>
        <taxon>Methanobacterium</taxon>
    </lineage>
</organism>
<dbReference type="InterPro" id="IPR007159">
    <property type="entry name" value="SpoVT-AbrB_dom"/>
</dbReference>
<dbReference type="Proteomes" id="UP000232806">
    <property type="component" value="Chromosome"/>
</dbReference>
<sequence>MAETKISKGFQTVVPAEIRKKFNVGPGDILEWIPTEKGVQLKFRNKVTIDDILGMVDGPETDAVELKKKAQRGEKI</sequence>